<organism evidence="3 4">
    <name type="scientific">Solea senegalensis</name>
    <name type="common">Senegalese sole</name>
    <dbReference type="NCBI Taxonomy" id="28829"/>
    <lineage>
        <taxon>Eukaryota</taxon>
        <taxon>Metazoa</taxon>
        <taxon>Chordata</taxon>
        <taxon>Craniata</taxon>
        <taxon>Vertebrata</taxon>
        <taxon>Euteleostomi</taxon>
        <taxon>Actinopterygii</taxon>
        <taxon>Neopterygii</taxon>
        <taxon>Teleostei</taxon>
        <taxon>Neoteleostei</taxon>
        <taxon>Acanthomorphata</taxon>
        <taxon>Carangaria</taxon>
        <taxon>Pleuronectiformes</taxon>
        <taxon>Pleuronectoidei</taxon>
        <taxon>Soleidae</taxon>
        <taxon>Solea</taxon>
    </lineage>
</organism>
<dbReference type="EMBL" id="JAGKHQ010000008">
    <property type="protein sequence ID" value="KAG7511357.1"/>
    <property type="molecule type" value="Genomic_DNA"/>
</dbReference>
<sequence length="99" mass="11347">MTDPGSSGGHSQSYSSSSEERGETKSCDMQSVCEAQGRLQLHTGDKKNCGLRCFFSLLLLLLFFFFCWTSTKENMRPSSDTWRPQFYPQSCRRLKETNE</sequence>
<keyword evidence="2" id="KW-0472">Membrane</keyword>
<proteinExistence type="predicted"/>
<protein>
    <submittedName>
        <fullName evidence="3">Uncharacterized protein</fullName>
    </submittedName>
</protein>
<evidence type="ECO:0000313" key="3">
    <source>
        <dbReference type="EMBL" id="KAG7511357.1"/>
    </source>
</evidence>
<evidence type="ECO:0000256" key="2">
    <source>
        <dbReference type="SAM" id="Phobius"/>
    </source>
</evidence>
<gene>
    <name evidence="3" type="ORF">JOB18_047719</name>
</gene>
<feature type="region of interest" description="Disordered" evidence="1">
    <location>
        <begin position="1"/>
        <end position="23"/>
    </location>
</feature>
<keyword evidence="4" id="KW-1185">Reference proteome</keyword>
<evidence type="ECO:0000256" key="1">
    <source>
        <dbReference type="SAM" id="MobiDB-lite"/>
    </source>
</evidence>
<keyword evidence="2" id="KW-0812">Transmembrane</keyword>
<reference evidence="3 4" key="1">
    <citation type="journal article" date="2021" name="Sci. Rep.">
        <title>Chromosome anchoring in Senegalese sole (Solea senegalensis) reveals sex-associated markers and genome rearrangements in flatfish.</title>
        <authorList>
            <person name="Guerrero-Cozar I."/>
            <person name="Gomez-Garrido J."/>
            <person name="Berbel C."/>
            <person name="Martinez-Blanch J.F."/>
            <person name="Alioto T."/>
            <person name="Claros M.G."/>
            <person name="Gagnaire P.A."/>
            <person name="Manchado M."/>
        </authorList>
    </citation>
    <scope>NUCLEOTIDE SEQUENCE [LARGE SCALE GENOMIC DNA]</scope>
    <source>
        <strain evidence="3">Sse05_10M</strain>
    </source>
</reference>
<dbReference type="AlphaFoldDB" id="A0AAV6S1L6"/>
<comment type="caution">
    <text evidence="3">The sequence shown here is derived from an EMBL/GenBank/DDBJ whole genome shotgun (WGS) entry which is preliminary data.</text>
</comment>
<dbReference type="Proteomes" id="UP000693946">
    <property type="component" value="Linkage Group LG16"/>
</dbReference>
<keyword evidence="2" id="KW-1133">Transmembrane helix</keyword>
<feature type="transmembrane region" description="Helical" evidence="2">
    <location>
        <begin position="49"/>
        <end position="71"/>
    </location>
</feature>
<name>A0AAV6S1L6_SOLSE</name>
<accession>A0AAV6S1L6</accession>
<evidence type="ECO:0000313" key="4">
    <source>
        <dbReference type="Proteomes" id="UP000693946"/>
    </source>
</evidence>